<feature type="transmembrane region" description="Helical" evidence="6">
    <location>
        <begin position="102"/>
        <end position="120"/>
    </location>
</feature>
<evidence type="ECO:0000313" key="8">
    <source>
        <dbReference type="Proteomes" id="UP000076584"/>
    </source>
</evidence>
<feature type="transmembrane region" description="Helical" evidence="6">
    <location>
        <begin position="383"/>
        <end position="400"/>
    </location>
</feature>
<dbReference type="SUPFAM" id="SSF103473">
    <property type="entry name" value="MFS general substrate transporter"/>
    <property type="match status" value="2"/>
</dbReference>
<reference evidence="7 8" key="1">
    <citation type="submission" date="2015-06" db="EMBL/GenBank/DDBJ databases">
        <title>Survival trade-offs in plant roots during colonization by closely related pathogenic and mutualistic fungi.</title>
        <authorList>
            <person name="Hacquard S."/>
            <person name="Kracher B."/>
            <person name="Hiruma K."/>
            <person name="Weinman A."/>
            <person name="Muench P."/>
            <person name="Garrido Oter R."/>
            <person name="Ver Loren van Themaat E."/>
            <person name="Dallerey J.-F."/>
            <person name="Damm U."/>
            <person name="Henrissat B."/>
            <person name="Lespinet O."/>
            <person name="Thon M."/>
            <person name="Kemen E."/>
            <person name="McHardy A.C."/>
            <person name="Schulze-Lefert P."/>
            <person name="O'Connell R.J."/>
        </authorList>
    </citation>
    <scope>NUCLEOTIDE SEQUENCE [LARGE SCALE GENOMIC DNA]</scope>
    <source>
        <strain evidence="7 8">MAFF 238704</strain>
    </source>
</reference>
<feature type="transmembrane region" description="Helical" evidence="6">
    <location>
        <begin position="171"/>
        <end position="188"/>
    </location>
</feature>
<name>A0A166T9Q1_COLIC</name>
<feature type="non-terminal residue" evidence="7">
    <location>
        <position position="1"/>
    </location>
</feature>
<comment type="caution">
    <text evidence="7">The sequence shown here is derived from an EMBL/GenBank/DDBJ whole genome shotgun (WGS) entry which is preliminary data.</text>
</comment>
<feature type="transmembrane region" description="Helical" evidence="6">
    <location>
        <begin position="449"/>
        <end position="468"/>
    </location>
</feature>
<feature type="transmembrane region" description="Helical" evidence="6">
    <location>
        <begin position="200"/>
        <end position="218"/>
    </location>
</feature>
<evidence type="ECO:0000256" key="6">
    <source>
        <dbReference type="SAM" id="Phobius"/>
    </source>
</evidence>
<dbReference type="EMBL" id="LFIW01002399">
    <property type="protein sequence ID" value="KZL71751.1"/>
    <property type="molecule type" value="Genomic_DNA"/>
</dbReference>
<feature type="transmembrane region" description="Helical" evidence="6">
    <location>
        <begin position="474"/>
        <end position="500"/>
    </location>
</feature>
<keyword evidence="2" id="KW-0813">Transport</keyword>
<dbReference type="Proteomes" id="UP000076584">
    <property type="component" value="Unassembled WGS sequence"/>
</dbReference>
<accession>A0A166T9Q1</accession>
<dbReference type="Pfam" id="PF06609">
    <property type="entry name" value="TRI12"/>
    <property type="match status" value="1"/>
</dbReference>
<feature type="transmembrane region" description="Helical" evidence="6">
    <location>
        <begin position="420"/>
        <end position="442"/>
    </location>
</feature>
<organism evidence="7 8">
    <name type="scientific">Colletotrichum incanum</name>
    <name type="common">Soybean anthracnose fungus</name>
    <dbReference type="NCBI Taxonomy" id="1573173"/>
    <lineage>
        <taxon>Eukaryota</taxon>
        <taxon>Fungi</taxon>
        <taxon>Dikarya</taxon>
        <taxon>Ascomycota</taxon>
        <taxon>Pezizomycotina</taxon>
        <taxon>Sordariomycetes</taxon>
        <taxon>Hypocreomycetidae</taxon>
        <taxon>Glomerellales</taxon>
        <taxon>Glomerellaceae</taxon>
        <taxon>Colletotrichum</taxon>
        <taxon>Colletotrichum spaethianum species complex</taxon>
    </lineage>
</organism>
<keyword evidence="8" id="KW-1185">Reference proteome</keyword>
<evidence type="ECO:0000256" key="1">
    <source>
        <dbReference type="ARBA" id="ARBA00004141"/>
    </source>
</evidence>
<evidence type="ECO:0000256" key="3">
    <source>
        <dbReference type="ARBA" id="ARBA00022692"/>
    </source>
</evidence>
<proteinExistence type="predicted"/>
<evidence type="ECO:0000256" key="2">
    <source>
        <dbReference type="ARBA" id="ARBA00022448"/>
    </source>
</evidence>
<keyword evidence="4 6" id="KW-1133">Transmembrane helix</keyword>
<sequence length="628" mass="68749">LCRPRCPFVSLSPTCTHILQHIPFFGFSPEPLMMASVNSATTPQVSEQNHTVGEHDIEKNNGQNVVDIHADPLKPESDGSSEYKQEGVKKVEAITSVWSMKMLWIVFALLYLVSFTDGLLQSVQSNLTPYVTSAFGQHGLLATTSIVSTILGGVSKLTIAKIIDIRGRAEGFVGMVFLVTIGMIMKATCQNVETYAAAQTIFWVGHLGLIYIITIVLADMTSLKNRMTIIALNGTPTIATTFAGPKIAQLFYDQVNFRWAFGAFAIILIGFSIPIAIIFFFSEVKAKKNGLIPPKQKTRSTMESFKHYFIEFDIVGLVLVMAGWSMLLLPFSLVSNATHQWKSPTIICLIVFGVVGLLLFAAWERFFAKVSLFPYQFLKDRTVLGACLVYGIMFISIYCWDSYYQSYLQVAHNQDITSSGYILNAFSLTSAIISPFIGVAIRYTGRFKYIAIAGVPICVLGTALLIHFRTPSTTVGYLVMCQIFNGVASGIFSICSQIAIMSSVTHQQIAIALALHGLFGSIGAAIGLAIAGGIWNNVLKNAIYQQLPADSKDLTASIFASITTQLSYPMGSPVRTAIIAAYADVQRKMVIAGCAFIPLILLSLLIWRNINVKTVEEEKGKQTKGTVF</sequence>
<feature type="transmembrane region" description="Helical" evidence="6">
    <location>
        <begin position="140"/>
        <end position="159"/>
    </location>
</feature>
<evidence type="ECO:0000256" key="5">
    <source>
        <dbReference type="ARBA" id="ARBA00023136"/>
    </source>
</evidence>
<keyword evidence="5 6" id="KW-0472">Membrane</keyword>
<dbReference type="Gene3D" id="1.20.1250.20">
    <property type="entry name" value="MFS general substrate transporter like domains"/>
    <property type="match status" value="2"/>
</dbReference>
<dbReference type="GO" id="GO:0022857">
    <property type="term" value="F:transmembrane transporter activity"/>
    <property type="evidence" value="ECO:0007669"/>
    <property type="project" value="InterPro"/>
</dbReference>
<evidence type="ECO:0000256" key="4">
    <source>
        <dbReference type="ARBA" id="ARBA00022989"/>
    </source>
</evidence>
<gene>
    <name evidence="7" type="ORF">CI238_02456</name>
</gene>
<dbReference type="InterPro" id="IPR036259">
    <property type="entry name" value="MFS_trans_sf"/>
</dbReference>
<keyword evidence="3 6" id="KW-0812">Transmembrane</keyword>
<feature type="non-terminal residue" evidence="7">
    <location>
        <position position="628"/>
    </location>
</feature>
<evidence type="ECO:0000313" key="7">
    <source>
        <dbReference type="EMBL" id="KZL71751.1"/>
    </source>
</evidence>
<dbReference type="PANTHER" id="PTHR23501:SF107">
    <property type="entry name" value="TRANSPORTER, PUTATIVE (AFU_ORTHOLOGUE AFUA_7G04730)-RELATED"/>
    <property type="match status" value="1"/>
</dbReference>
<feature type="transmembrane region" description="Helical" evidence="6">
    <location>
        <begin position="308"/>
        <end position="331"/>
    </location>
</feature>
<dbReference type="PANTHER" id="PTHR23501">
    <property type="entry name" value="MAJOR FACILITATOR SUPERFAMILY"/>
    <property type="match status" value="1"/>
</dbReference>
<comment type="subcellular location">
    <subcellularLocation>
        <location evidence="1">Membrane</location>
        <topology evidence="1">Multi-pass membrane protein</topology>
    </subcellularLocation>
</comment>
<protein>
    <submittedName>
        <fullName evidence="7">Major facilitator superfamily transporter</fullName>
    </submittedName>
</protein>
<dbReference type="AlphaFoldDB" id="A0A166T9Q1"/>
<feature type="transmembrane region" description="Helical" evidence="6">
    <location>
        <begin position="589"/>
        <end position="607"/>
    </location>
</feature>
<dbReference type="GO" id="GO:0005886">
    <property type="term" value="C:plasma membrane"/>
    <property type="evidence" value="ECO:0007669"/>
    <property type="project" value="TreeGrafter"/>
</dbReference>
<feature type="transmembrane region" description="Helical" evidence="6">
    <location>
        <begin position="230"/>
        <end position="252"/>
    </location>
</feature>
<dbReference type="InterPro" id="IPR010573">
    <property type="entry name" value="MFS_Str1/Tri12-like"/>
</dbReference>
<feature type="transmembrane region" description="Helical" evidence="6">
    <location>
        <begin position="258"/>
        <end position="281"/>
    </location>
</feature>
<feature type="transmembrane region" description="Helical" evidence="6">
    <location>
        <begin position="343"/>
        <end position="363"/>
    </location>
</feature>
<feature type="transmembrane region" description="Helical" evidence="6">
    <location>
        <begin position="512"/>
        <end position="535"/>
    </location>
</feature>